<dbReference type="Proteomes" id="UP000176244">
    <property type="component" value="Unassembled WGS sequence"/>
</dbReference>
<comment type="cofactor">
    <cofactor evidence="1">
        <name>[4Fe-4S] cluster</name>
        <dbReference type="ChEBI" id="CHEBI:49883"/>
    </cofactor>
</comment>
<evidence type="ECO:0000256" key="7">
    <source>
        <dbReference type="ARBA" id="ARBA00023014"/>
    </source>
</evidence>
<dbReference type="SFLD" id="SFLDG01067">
    <property type="entry name" value="SPASM/twitch_domain_containing"/>
    <property type="match status" value="1"/>
</dbReference>
<dbReference type="InterPro" id="IPR000385">
    <property type="entry name" value="MoaA_NifB_PqqE_Fe-S-bd_CS"/>
</dbReference>
<dbReference type="InterPro" id="IPR023885">
    <property type="entry name" value="4Fe4S-binding_SPASM_dom"/>
</dbReference>
<dbReference type="CDD" id="cd21121">
    <property type="entry name" value="SPASM_Cmo-like"/>
    <property type="match status" value="1"/>
</dbReference>
<dbReference type="InterPro" id="IPR007197">
    <property type="entry name" value="rSAM"/>
</dbReference>
<dbReference type="PANTHER" id="PTHR11228:SF7">
    <property type="entry name" value="PQQA PEPTIDE CYCLASE"/>
    <property type="match status" value="1"/>
</dbReference>
<name>A0A1F2PG69_9FIRM</name>
<dbReference type="PANTHER" id="PTHR11228">
    <property type="entry name" value="RADICAL SAM DOMAIN PROTEIN"/>
    <property type="match status" value="1"/>
</dbReference>
<gene>
    <name evidence="9" type="primary">moaA_3</name>
    <name evidence="9" type="ORF">ACWI_21210</name>
</gene>
<dbReference type="OrthoDB" id="9810775at2"/>
<keyword evidence="7" id="KW-0411">Iron-sulfur</keyword>
<keyword evidence="5" id="KW-0560">Oxidoreductase</keyword>
<protein>
    <submittedName>
        <fullName evidence="9">Cyclic pyranopterin monophosphate synthase</fullName>
    </submittedName>
</protein>
<reference evidence="9 10" key="1">
    <citation type="submission" date="2015-09" db="EMBL/GenBank/DDBJ databases">
        <title>Genome sequence of Acetobacterium wieringae DSM 1911.</title>
        <authorList>
            <person name="Poehlein A."/>
            <person name="Bengelsdorf F.R."/>
            <person name="Schiel-Bengelsdorf B."/>
            <person name="Duerre P."/>
            <person name="Daniel R."/>
        </authorList>
    </citation>
    <scope>NUCLEOTIDE SEQUENCE [LARGE SCALE GENOMIC DNA]</scope>
    <source>
        <strain evidence="9 10">DSM 1911</strain>
    </source>
</reference>
<dbReference type="Pfam" id="PF04055">
    <property type="entry name" value="Radical_SAM"/>
    <property type="match status" value="1"/>
</dbReference>
<evidence type="ECO:0000259" key="8">
    <source>
        <dbReference type="PROSITE" id="PS51918"/>
    </source>
</evidence>
<dbReference type="SFLD" id="SFLDS00029">
    <property type="entry name" value="Radical_SAM"/>
    <property type="match status" value="1"/>
</dbReference>
<dbReference type="InterPro" id="IPR034391">
    <property type="entry name" value="AdoMet-like_SPASM_containing"/>
</dbReference>
<dbReference type="SUPFAM" id="SSF102114">
    <property type="entry name" value="Radical SAM enzymes"/>
    <property type="match status" value="1"/>
</dbReference>
<accession>A0A1F2PG69</accession>
<evidence type="ECO:0000313" key="9">
    <source>
        <dbReference type="EMBL" id="OFV70340.1"/>
    </source>
</evidence>
<dbReference type="Pfam" id="PF13186">
    <property type="entry name" value="SPASM"/>
    <property type="match status" value="1"/>
</dbReference>
<dbReference type="EMBL" id="LKEU01000031">
    <property type="protein sequence ID" value="OFV70340.1"/>
    <property type="molecule type" value="Genomic_DNA"/>
</dbReference>
<dbReference type="InterPro" id="IPR050377">
    <property type="entry name" value="Radical_SAM_PqqE_MftC-like"/>
</dbReference>
<keyword evidence="2" id="KW-0004">4Fe-4S</keyword>
<dbReference type="SFLD" id="SFLDF00570">
    <property type="entry name" value="tungsten_cofactor_oxidoreducas"/>
    <property type="match status" value="1"/>
</dbReference>
<dbReference type="PROSITE" id="PS51918">
    <property type="entry name" value="RADICAL_SAM"/>
    <property type="match status" value="1"/>
</dbReference>
<dbReference type="AlphaFoldDB" id="A0A1F2PG69"/>
<dbReference type="InterPro" id="IPR027604">
    <property type="entry name" value="W_rSAM_matur"/>
</dbReference>
<dbReference type="CDD" id="cd01335">
    <property type="entry name" value="Radical_SAM"/>
    <property type="match status" value="1"/>
</dbReference>
<dbReference type="Gene3D" id="3.20.20.70">
    <property type="entry name" value="Aldolase class I"/>
    <property type="match status" value="1"/>
</dbReference>
<dbReference type="GO" id="GO:0051539">
    <property type="term" value="F:4 iron, 4 sulfur cluster binding"/>
    <property type="evidence" value="ECO:0007669"/>
    <property type="project" value="UniProtKB-KW"/>
</dbReference>
<evidence type="ECO:0000256" key="2">
    <source>
        <dbReference type="ARBA" id="ARBA00022485"/>
    </source>
</evidence>
<dbReference type="InterPro" id="IPR058240">
    <property type="entry name" value="rSAM_sf"/>
</dbReference>
<dbReference type="SFLD" id="SFLDG01387">
    <property type="entry name" value="BtrN-like_SPASM_domain_contain"/>
    <property type="match status" value="1"/>
</dbReference>
<proteinExistence type="predicted"/>
<sequence length="338" mass="39827">MELKRIYIELTNRCNLNCEMCFRHTWDTVEGDMDLELLKSIREQVKEFPALAEVFFGGIGEPTVYPHFKEAVELFEDYKLLMTSNGIMTEENAKILCEKFTEVYFSADQYHEDTQGVKDQLIKTFETISNYHKQTHSPTPKVGVAYVLTKSNAEALFDIMKMMRHYGFHRLSLSHLLPINEKDADDIFYNRYENPEGKAYLERIFTYRDIKINIPDMELKTERRCTFIDKGYIYIDTQGEVMSCYRLANSYDEYVFGDKKRVIKHSFGNIKERSLKEIIEGKDYQSFWHTVYNNQYPSCIDCDLRGGCSLVEDTKYDCYFNTPSCADCLWVRNFVRCP</sequence>
<keyword evidence="3" id="KW-0949">S-adenosyl-L-methionine</keyword>
<dbReference type="InterPro" id="IPR013785">
    <property type="entry name" value="Aldolase_TIM"/>
</dbReference>
<comment type="caution">
    <text evidence="9">The sequence shown here is derived from an EMBL/GenBank/DDBJ whole genome shotgun (WGS) entry which is preliminary data.</text>
</comment>
<evidence type="ECO:0000256" key="1">
    <source>
        <dbReference type="ARBA" id="ARBA00001966"/>
    </source>
</evidence>
<dbReference type="GO" id="GO:0046872">
    <property type="term" value="F:metal ion binding"/>
    <property type="evidence" value="ECO:0007669"/>
    <property type="project" value="UniProtKB-KW"/>
</dbReference>
<evidence type="ECO:0000256" key="5">
    <source>
        <dbReference type="ARBA" id="ARBA00023002"/>
    </source>
</evidence>
<dbReference type="RefSeq" id="WP_070371416.1">
    <property type="nucleotide sequence ID" value="NZ_LKEU01000031.1"/>
</dbReference>
<dbReference type="PROSITE" id="PS01305">
    <property type="entry name" value="MOAA_NIFB_PQQE"/>
    <property type="match status" value="1"/>
</dbReference>
<dbReference type="STRING" id="52694.ACWI_21210"/>
<evidence type="ECO:0000313" key="10">
    <source>
        <dbReference type="Proteomes" id="UP000176244"/>
    </source>
</evidence>
<keyword evidence="6" id="KW-0408">Iron</keyword>
<dbReference type="GO" id="GO:0016491">
    <property type="term" value="F:oxidoreductase activity"/>
    <property type="evidence" value="ECO:0007669"/>
    <property type="project" value="UniProtKB-KW"/>
</dbReference>
<keyword evidence="4" id="KW-0479">Metal-binding</keyword>
<evidence type="ECO:0000256" key="3">
    <source>
        <dbReference type="ARBA" id="ARBA00022691"/>
    </source>
</evidence>
<evidence type="ECO:0000256" key="4">
    <source>
        <dbReference type="ARBA" id="ARBA00022723"/>
    </source>
</evidence>
<evidence type="ECO:0000256" key="6">
    <source>
        <dbReference type="ARBA" id="ARBA00023004"/>
    </source>
</evidence>
<organism evidence="9 10">
    <name type="scientific">Acetobacterium wieringae</name>
    <dbReference type="NCBI Taxonomy" id="52694"/>
    <lineage>
        <taxon>Bacteria</taxon>
        <taxon>Bacillati</taxon>
        <taxon>Bacillota</taxon>
        <taxon>Clostridia</taxon>
        <taxon>Eubacteriales</taxon>
        <taxon>Eubacteriaceae</taxon>
        <taxon>Acetobacterium</taxon>
    </lineage>
</organism>
<feature type="domain" description="Radical SAM core" evidence="8">
    <location>
        <begin position="1"/>
        <end position="218"/>
    </location>
</feature>